<dbReference type="FunFam" id="3.40.50.620:FF:000133">
    <property type="entry name" value="Isoleucyl-tRNA synthetase, cytoplasmic"/>
    <property type="match status" value="1"/>
</dbReference>
<feature type="compositionally biased region" description="Polar residues" evidence="11">
    <location>
        <begin position="282"/>
        <end position="291"/>
    </location>
</feature>
<dbReference type="Proteomes" id="UP001179952">
    <property type="component" value="Unassembled WGS sequence"/>
</dbReference>
<evidence type="ECO:0000259" key="13">
    <source>
        <dbReference type="Pfam" id="PF08264"/>
    </source>
</evidence>
<dbReference type="InterPro" id="IPR023586">
    <property type="entry name" value="Ile-tRNA-ligase_type2"/>
</dbReference>
<dbReference type="InterPro" id="IPR009008">
    <property type="entry name" value="Val/Leu/Ile-tRNA-synth_edit"/>
</dbReference>
<proteinExistence type="inferred from homology"/>
<dbReference type="PANTHER" id="PTHR42780:SF1">
    <property type="entry name" value="ISOLEUCINE--TRNA LIGASE, CYTOPLASMIC"/>
    <property type="match status" value="1"/>
</dbReference>
<reference evidence="14" key="1">
    <citation type="journal article" date="2023" name="Nat. Commun.">
        <title>Diploid and tetraploid genomes of Acorus and the evolution of monocots.</title>
        <authorList>
            <person name="Ma L."/>
            <person name="Liu K.W."/>
            <person name="Li Z."/>
            <person name="Hsiao Y.Y."/>
            <person name="Qi Y."/>
            <person name="Fu T."/>
            <person name="Tang G.D."/>
            <person name="Zhang D."/>
            <person name="Sun W.H."/>
            <person name="Liu D.K."/>
            <person name="Li Y."/>
            <person name="Chen G.Z."/>
            <person name="Liu X.D."/>
            <person name="Liao X.Y."/>
            <person name="Jiang Y.T."/>
            <person name="Yu X."/>
            <person name="Hao Y."/>
            <person name="Huang J."/>
            <person name="Zhao X.W."/>
            <person name="Ke S."/>
            <person name="Chen Y.Y."/>
            <person name="Wu W.L."/>
            <person name="Hsu J.L."/>
            <person name="Lin Y.F."/>
            <person name="Huang M.D."/>
            <person name="Li C.Y."/>
            <person name="Huang L."/>
            <person name="Wang Z.W."/>
            <person name="Zhao X."/>
            <person name="Zhong W.Y."/>
            <person name="Peng D.H."/>
            <person name="Ahmad S."/>
            <person name="Lan S."/>
            <person name="Zhang J.S."/>
            <person name="Tsai W.C."/>
            <person name="Van de Peer Y."/>
            <person name="Liu Z.J."/>
        </authorList>
    </citation>
    <scope>NUCLEOTIDE SEQUENCE</scope>
    <source>
        <strain evidence="14">SCP</strain>
    </source>
</reference>
<evidence type="ECO:0000256" key="6">
    <source>
        <dbReference type="ARBA" id="ARBA00022917"/>
    </source>
</evidence>
<dbReference type="InterPro" id="IPR013155">
    <property type="entry name" value="M/V/L/I-tRNA-synth_anticd-bd"/>
</dbReference>
<evidence type="ECO:0000313" key="15">
    <source>
        <dbReference type="Proteomes" id="UP001179952"/>
    </source>
</evidence>
<dbReference type="GO" id="GO:0002161">
    <property type="term" value="F:aminoacyl-tRNA deacylase activity"/>
    <property type="evidence" value="ECO:0007669"/>
    <property type="project" value="InterPro"/>
</dbReference>
<dbReference type="GO" id="GO:0004822">
    <property type="term" value="F:isoleucine-tRNA ligase activity"/>
    <property type="evidence" value="ECO:0007669"/>
    <property type="project" value="UniProtKB-EC"/>
</dbReference>
<dbReference type="NCBIfam" id="TIGR00392">
    <property type="entry name" value="ileS"/>
    <property type="match status" value="1"/>
</dbReference>
<dbReference type="GO" id="GO:0000049">
    <property type="term" value="F:tRNA binding"/>
    <property type="evidence" value="ECO:0007669"/>
    <property type="project" value="InterPro"/>
</dbReference>
<keyword evidence="6 10" id="KW-0648">Protein biosynthesis</keyword>
<gene>
    <name evidence="14" type="ORF">QJS04_geneDACA012542</name>
</gene>
<sequence length="1179" mass="135582">MEEVCEGKEFRFPSEEEKILSFWEDIKAFETQLKRTEHLPEYIFYDGPPFATGLPHYGHILAGTIKDIVTRYQSMSGWHVTRRFGWDCHGLPVEHEIDKKLGINSRKDVIEMGIGRYNEECRSIVTRYVAEWEKVVTRVGRWIDFKNDYKTMDPNFMEGVWWVFSKLYEKGLVYRGFKVMPYSTGCKTPLSNFEANQNYKDVSDPAITVAFPLVDDPDNASLVAWTTTPWTLPSNLAICVNPNMVYVKVRDKSTGSVYIVAESRLSQLPSKKPKVDVPNGPAKNSNPSNSKAKVPANDKVKEGVDNKSYDLIERFPGASLVGKKYVPLFDYFLEFSDVAFKVISASFVTEESGTGLVHCAPAFGEDDYHACLAHNVIRKGEDLIVAVDDDGCFTEKVWDYSGRHVKDADKAIINTVKARIVYAKGRLVSSGNIMHSYPYCWRSDTPLIYRAVPSWFVAVEQLKEQLLESNKQTYWVPEYVKEKRFHNWLENARDWAVSRSRFWGTPLPIWISEDGEEKVVIDSIHKLEKLSGEKVTDLHRHFIDHITIPSSRGPEFGVLRRVEDVFDCWFESGSMPYAYIHYPFENVELFENNFPGHFVAEGLDQTRGWFYTLMVLSTALFGKPAFRNLICNGLVLAEDGKKMSKRLNNYPSPTEVIGDYGADALRLYLINSPVVRAEPLRFKKDGVFGVVKDVFLPWYNAYRFLVQNAKRLEVEGLEPFVPIDLSTLRESSNVLDQWINSATESLVCFVRQEMDAYRLYTVVPYLLKFIDNLTNIYVRFNRKRLKGRTGEEDCRISLSTLYHWDVNLIYYSWCFWQLARQWHHSLRSSLKFSIRICARFPRDVRRAFIIAVFHHQADRHVVLCSIDWGAFLIIFLYVEERIEQSVTRMMTVIDLARNIRERHNKPLKSPLREMVVVHSDKDFLEDITGKLRVYVMEELNIRSVVPCSDLLKYASLRAEPDFSVLGKRLGKSMGVVAKQVKTMSQADILAFELAGEVTFSGHCLKISDIKVLHYIFADWMDIFSCLQTYLYVVRDFKRPADMMEKDMDATGDGEVLVVLDLRPDHSLFEEGVAREVVNRIQKLRKKAGLEPTDLVDVYFKPVDDDKNVLESVVTSQEQYIKEVLGFSLLKYTSMPSHAVTILEEQFSGIAGLSFVITLTRQTLMLDEHSVLGPCSGHFV</sequence>
<dbReference type="PRINTS" id="PR00984">
    <property type="entry name" value="TRNASYNTHILE"/>
</dbReference>
<evidence type="ECO:0000256" key="4">
    <source>
        <dbReference type="ARBA" id="ARBA00022741"/>
    </source>
</evidence>
<feature type="region of interest" description="Disordered" evidence="11">
    <location>
        <begin position="270"/>
        <end position="296"/>
    </location>
</feature>
<dbReference type="GO" id="GO:0009791">
    <property type="term" value="P:post-embryonic development"/>
    <property type="evidence" value="ECO:0007669"/>
    <property type="project" value="UniProtKB-ARBA"/>
</dbReference>
<keyword evidence="4 10" id="KW-0547">Nucleotide-binding</keyword>
<evidence type="ECO:0000259" key="12">
    <source>
        <dbReference type="Pfam" id="PF00133"/>
    </source>
</evidence>
<evidence type="ECO:0000256" key="3">
    <source>
        <dbReference type="ARBA" id="ARBA00022598"/>
    </source>
</evidence>
<dbReference type="PANTHER" id="PTHR42780">
    <property type="entry name" value="SOLEUCYL-TRNA SYNTHETASE"/>
    <property type="match status" value="1"/>
</dbReference>
<evidence type="ECO:0000313" key="14">
    <source>
        <dbReference type="EMBL" id="KAK1271589.1"/>
    </source>
</evidence>
<dbReference type="Gene3D" id="1.10.730.10">
    <property type="entry name" value="Isoleucyl-tRNA Synthetase, Domain 1"/>
    <property type="match status" value="1"/>
</dbReference>
<evidence type="ECO:0000256" key="5">
    <source>
        <dbReference type="ARBA" id="ARBA00022840"/>
    </source>
</evidence>
<dbReference type="InterPro" id="IPR002301">
    <property type="entry name" value="Ile-tRNA-ligase"/>
</dbReference>
<dbReference type="GO" id="GO:0006428">
    <property type="term" value="P:isoleucyl-tRNA aminoacylation"/>
    <property type="evidence" value="ECO:0007669"/>
    <property type="project" value="InterPro"/>
</dbReference>
<dbReference type="Gene3D" id="3.40.50.620">
    <property type="entry name" value="HUPs"/>
    <property type="match status" value="2"/>
</dbReference>
<dbReference type="PROSITE" id="PS00178">
    <property type="entry name" value="AA_TRNA_LIGASE_I"/>
    <property type="match status" value="1"/>
</dbReference>
<evidence type="ECO:0000256" key="10">
    <source>
        <dbReference type="RuleBase" id="RU363035"/>
    </source>
</evidence>
<dbReference type="FunFam" id="3.40.50.620:FF:000023">
    <property type="entry name" value="Isoleucyl-tRNA synthetase,cytoplasmic"/>
    <property type="match status" value="1"/>
</dbReference>
<feature type="domain" description="Methionyl/Valyl/Leucyl/Isoleucyl-tRNA synthetase anticodon-binding" evidence="13">
    <location>
        <begin position="736"/>
        <end position="803"/>
    </location>
</feature>
<dbReference type="InterPro" id="IPR014729">
    <property type="entry name" value="Rossmann-like_a/b/a_fold"/>
</dbReference>
<organism evidence="14 15">
    <name type="scientific">Acorus gramineus</name>
    <name type="common">Dwarf sweet flag</name>
    <dbReference type="NCBI Taxonomy" id="55184"/>
    <lineage>
        <taxon>Eukaryota</taxon>
        <taxon>Viridiplantae</taxon>
        <taxon>Streptophyta</taxon>
        <taxon>Embryophyta</taxon>
        <taxon>Tracheophyta</taxon>
        <taxon>Spermatophyta</taxon>
        <taxon>Magnoliopsida</taxon>
        <taxon>Liliopsida</taxon>
        <taxon>Acoraceae</taxon>
        <taxon>Acorus</taxon>
    </lineage>
</organism>
<dbReference type="Pfam" id="PF08264">
    <property type="entry name" value="Anticodon_1"/>
    <property type="match status" value="1"/>
</dbReference>
<dbReference type="InterPro" id="IPR002300">
    <property type="entry name" value="aa-tRNA-synth_Ia"/>
</dbReference>
<comment type="caution">
    <text evidence="14">The sequence shown here is derived from an EMBL/GenBank/DDBJ whole genome shotgun (WGS) entry which is preliminary data.</text>
</comment>
<comment type="similarity">
    <text evidence="1 10">Belongs to the class-I aminoacyl-tRNA synthetase family.</text>
</comment>
<accession>A0AAV9B4M8</accession>
<name>A0AAV9B4M8_ACOGR</name>
<keyword evidence="7 10" id="KW-0030">Aminoacyl-tRNA synthetase</keyword>
<dbReference type="InterPro" id="IPR009080">
    <property type="entry name" value="tRNAsynth_Ia_anticodon-bd"/>
</dbReference>
<keyword evidence="5 10" id="KW-0067">ATP-binding</keyword>
<dbReference type="SUPFAM" id="SSF50677">
    <property type="entry name" value="ValRS/IleRS/LeuRS editing domain"/>
    <property type="match status" value="1"/>
</dbReference>
<feature type="domain" description="Aminoacyl-tRNA synthetase class Ia" evidence="12">
    <location>
        <begin position="19"/>
        <end position="678"/>
    </location>
</feature>
<dbReference type="Pfam" id="PF00133">
    <property type="entry name" value="tRNA-synt_1"/>
    <property type="match status" value="1"/>
</dbReference>
<dbReference type="EMBL" id="JAUJYN010000005">
    <property type="protein sequence ID" value="KAK1271589.1"/>
    <property type="molecule type" value="Genomic_DNA"/>
</dbReference>
<dbReference type="GO" id="GO:0005524">
    <property type="term" value="F:ATP binding"/>
    <property type="evidence" value="ECO:0007669"/>
    <property type="project" value="UniProtKB-KW"/>
</dbReference>
<dbReference type="AlphaFoldDB" id="A0AAV9B4M8"/>
<evidence type="ECO:0000256" key="7">
    <source>
        <dbReference type="ARBA" id="ARBA00023146"/>
    </source>
</evidence>
<evidence type="ECO:0000256" key="1">
    <source>
        <dbReference type="ARBA" id="ARBA00005594"/>
    </source>
</evidence>
<dbReference type="EC" id="6.1.1.5" evidence="2"/>
<dbReference type="SUPFAM" id="SSF47323">
    <property type="entry name" value="Anticodon-binding domain of a subclass of class I aminoacyl-tRNA synthetases"/>
    <property type="match status" value="2"/>
</dbReference>
<evidence type="ECO:0000256" key="11">
    <source>
        <dbReference type="SAM" id="MobiDB-lite"/>
    </source>
</evidence>
<keyword evidence="3 10" id="KW-0436">Ligase</keyword>
<dbReference type="InterPro" id="IPR033709">
    <property type="entry name" value="Anticodon_Ile_ABEc"/>
</dbReference>
<dbReference type="Pfam" id="PF19302">
    <property type="entry name" value="DUF5915"/>
    <property type="match status" value="2"/>
</dbReference>
<dbReference type="CDD" id="cd00818">
    <property type="entry name" value="IleRS_core"/>
    <property type="match status" value="1"/>
</dbReference>
<keyword evidence="15" id="KW-1185">Reference proteome</keyword>
<dbReference type="CDD" id="cd07961">
    <property type="entry name" value="Anticodon_Ia_Ile_ABEc"/>
    <property type="match status" value="1"/>
</dbReference>
<evidence type="ECO:0000256" key="2">
    <source>
        <dbReference type="ARBA" id="ARBA00013165"/>
    </source>
</evidence>
<reference evidence="14" key="2">
    <citation type="submission" date="2023-06" db="EMBL/GenBank/DDBJ databases">
        <authorList>
            <person name="Ma L."/>
            <person name="Liu K.-W."/>
            <person name="Li Z."/>
            <person name="Hsiao Y.-Y."/>
            <person name="Qi Y."/>
            <person name="Fu T."/>
            <person name="Tang G."/>
            <person name="Zhang D."/>
            <person name="Sun W.-H."/>
            <person name="Liu D.-K."/>
            <person name="Li Y."/>
            <person name="Chen G.-Z."/>
            <person name="Liu X.-D."/>
            <person name="Liao X.-Y."/>
            <person name="Jiang Y.-T."/>
            <person name="Yu X."/>
            <person name="Hao Y."/>
            <person name="Huang J."/>
            <person name="Zhao X.-W."/>
            <person name="Ke S."/>
            <person name="Chen Y.-Y."/>
            <person name="Wu W.-L."/>
            <person name="Hsu J.-L."/>
            <person name="Lin Y.-F."/>
            <person name="Huang M.-D."/>
            <person name="Li C.-Y."/>
            <person name="Huang L."/>
            <person name="Wang Z.-W."/>
            <person name="Zhao X."/>
            <person name="Zhong W.-Y."/>
            <person name="Peng D.-H."/>
            <person name="Ahmad S."/>
            <person name="Lan S."/>
            <person name="Zhang J.-S."/>
            <person name="Tsai W.-C."/>
            <person name="Van De Peer Y."/>
            <person name="Liu Z.-J."/>
        </authorList>
    </citation>
    <scope>NUCLEOTIDE SEQUENCE</scope>
    <source>
        <strain evidence="14">SCP</strain>
        <tissue evidence="14">Leaves</tissue>
    </source>
</reference>
<evidence type="ECO:0000256" key="8">
    <source>
        <dbReference type="ARBA" id="ARBA00032665"/>
    </source>
</evidence>
<protein>
    <recommendedName>
        <fullName evidence="2">isoleucine--tRNA ligase</fullName>
        <ecNumber evidence="2">6.1.1.5</ecNumber>
    </recommendedName>
    <alternativeName>
        <fullName evidence="8">Isoleucyl-tRNA synthetase</fullName>
    </alternativeName>
</protein>
<dbReference type="InterPro" id="IPR001412">
    <property type="entry name" value="aa-tRNA-synth_I_CS"/>
</dbReference>
<dbReference type="SUPFAM" id="SSF52374">
    <property type="entry name" value="Nucleotidylyl transferase"/>
    <property type="match status" value="1"/>
</dbReference>
<comment type="catalytic activity">
    <reaction evidence="9">
        <text>tRNA(Ile) + L-isoleucine + ATP = L-isoleucyl-tRNA(Ile) + AMP + diphosphate</text>
        <dbReference type="Rhea" id="RHEA:11060"/>
        <dbReference type="Rhea" id="RHEA-COMP:9666"/>
        <dbReference type="Rhea" id="RHEA-COMP:9695"/>
        <dbReference type="ChEBI" id="CHEBI:30616"/>
        <dbReference type="ChEBI" id="CHEBI:33019"/>
        <dbReference type="ChEBI" id="CHEBI:58045"/>
        <dbReference type="ChEBI" id="CHEBI:78442"/>
        <dbReference type="ChEBI" id="CHEBI:78528"/>
        <dbReference type="ChEBI" id="CHEBI:456215"/>
        <dbReference type="EC" id="6.1.1.5"/>
    </reaction>
</comment>
<dbReference type="GO" id="GO:0048608">
    <property type="term" value="P:reproductive structure development"/>
    <property type="evidence" value="ECO:0007669"/>
    <property type="project" value="UniProtKB-ARBA"/>
</dbReference>
<evidence type="ECO:0000256" key="9">
    <source>
        <dbReference type="ARBA" id="ARBA00048359"/>
    </source>
</evidence>